<protein>
    <submittedName>
        <fullName evidence="2">RelA/SpoT domain-containing protein</fullName>
    </submittedName>
</protein>
<evidence type="ECO:0000313" key="2">
    <source>
        <dbReference type="EMBL" id="MCC4622476.1"/>
    </source>
</evidence>
<dbReference type="RefSeq" id="WP_152527211.1">
    <property type="nucleotide sequence ID" value="NZ_CAWLZN010000001.1"/>
</dbReference>
<gene>
    <name evidence="2" type="ORF">LL965_21335</name>
</gene>
<evidence type="ECO:0000259" key="1">
    <source>
        <dbReference type="SMART" id="SM00954"/>
    </source>
</evidence>
<dbReference type="InterPro" id="IPR007685">
    <property type="entry name" value="RelA_SpoT"/>
</dbReference>
<evidence type="ECO:0000313" key="3">
    <source>
        <dbReference type="Proteomes" id="UP001199206"/>
    </source>
</evidence>
<dbReference type="Gene3D" id="3.30.460.10">
    <property type="entry name" value="Beta Polymerase, domain 2"/>
    <property type="match status" value="1"/>
</dbReference>
<dbReference type="SUPFAM" id="SSF81301">
    <property type="entry name" value="Nucleotidyltransferase"/>
    <property type="match status" value="1"/>
</dbReference>
<reference evidence="2 3" key="1">
    <citation type="submission" date="2021-10" db="EMBL/GenBank/DDBJ databases">
        <title>Genome sequencing of Xanthomonas strains from NCPPB.</title>
        <authorList>
            <person name="Hussein R."/>
            <person name="Harrison J."/>
            <person name="Studholme D.J."/>
            <person name="Vicente J."/>
            <person name="Grant M."/>
        </authorList>
    </citation>
    <scope>NUCLEOTIDE SEQUENCE [LARGE SCALE GENOMIC DNA]</scope>
    <source>
        <strain evidence="2 3">NCPPB 101</strain>
    </source>
</reference>
<feature type="domain" description="RelA/SpoT" evidence="1">
    <location>
        <begin position="70"/>
        <end position="189"/>
    </location>
</feature>
<dbReference type="CDD" id="cd05399">
    <property type="entry name" value="NT_Rel-Spo_like"/>
    <property type="match status" value="1"/>
</dbReference>
<dbReference type="EMBL" id="JAJGQJ010000097">
    <property type="protein sequence ID" value="MCC4622476.1"/>
    <property type="molecule type" value="Genomic_DNA"/>
</dbReference>
<dbReference type="InterPro" id="IPR043519">
    <property type="entry name" value="NT_sf"/>
</dbReference>
<name>A0ABS8HMD8_9XANT</name>
<sequence length="247" mass="27516">MAFVKPAYSRKQISRAGDLLVNPNASDEELMWAADVLTNWRACHGYPINTFQATLRNKLKVIDQQAIVAQRLKRTPSIILKLQRFEGMKLARMQDIGGLRAIVGSIAKLNRLEFAYRNSAFSHDLSHSKNYVQVPKDDGYRGIHMIYKYDNPLAPEYEGLSVELQFRTRVQHAWATAVETMGTFLGQALKSGQGSAEWKIFFVVASAALAAVERTAPVPGFENFLISPDHQPPVAGSAPRWVDAAVT</sequence>
<organism evidence="2 3">
    <name type="scientific">Xanthomonas cassavae CFBP 4642</name>
    <dbReference type="NCBI Taxonomy" id="1219375"/>
    <lineage>
        <taxon>Bacteria</taxon>
        <taxon>Pseudomonadati</taxon>
        <taxon>Pseudomonadota</taxon>
        <taxon>Gammaproteobacteria</taxon>
        <taxon>Lysobacterales</taxon>
        <taxon>Lysobacteraceae</taxon>
        <taxon>Xanthomonas</taxon>
    </lineage>
</organism>
<proteinExistence type="predicted"/>
<dbReference type="PANTHER" id="PTHR47837">
    <property type="entry name" value="GTP PYROPHOSPHOKINASE YJBM"/>
    <property type="match status" value="1"/>
</dbReference>
<comment type="caution">
    <text evidence="2">The sequence shown here is derived from an EMBL/GenBank/DDBJ whole genome shotgun (WGS) entry which is preliminary data.</text>
</comment>
<dbReference type="InterPro" id="IPR052366">
    <property type="entry name" value="GTP_Pyrophosphokinase"/>
</dbReference>
<keyword evidence="3" id="KW-1185">Reference proteome</keyword>
<dbReference type="Pfam" id="PF04607">
    <property type="entry name" value="RelA_SpoT"/>
    <property type="match status" value="1"/>
</dbReference>
<accession>A0ABS8HMD8</accession>
<dbReference type="SMART" id="SM00954">
    <property type="entry name" value="RelA_SpoT"/>
    <property type="match status" value="1"/>
</dbReference>
<dbReference type="Proteomes" id="UP001199206">
    <property type="component" value="Unassembled WGS sequence"/>
</dbReference>
<dbReference type="PANTHER" id="PTHR47837:SF1">
    <property type="entry name" value="GTP PYROPHOSPHOKINASE YJBM"/>
    <property type="match status" value="1"/>
</dbReference>